<dbReference type="AlphaFoldDB" id="A0A180GLK1"/>
<protein>
    <submittedName>
        <fullName evidence="2 3">Uncharacterized protein</fullName>
    </submittedName>
</protein>
<reference evidence="3" key="4">
    <citation type="submission" date="2025-05" db="UniProtKB">
        <authorList>
            <consortium name="EnsemblFungi"/>
        </authorList>
    </citation>
    <scope>IDENTIFICATION</scope>
    <source>
        <strain evidence="3">isolate 1-1 / race 1 (BBBD)</strain>
    </source>
</reference>
<reference evidence="2" key="1">
    <citation type="submission" date="2009-11" db="EMBL/GenBank/DDBJ databases">
        <authorList>
            <consortium name="The Broad Institute Genome Sequencing Platform"/>
            <person name="Ward D."/>
            <person name="Feldgarden M."/>
            <person name="Earl A."/>
            <person name="Young S.K."/>
            <person name="Zeng Q."/>
            <person name="Koehrsen M."/>
            <person name="Alvarado L."/>
            <person name="Berlin A."/>
            <person name="Bochicchio J."/>
            <person name="Borenstein D."/>
            <person name="Chapman S.B."/>
            <person name="Chen Z."/>
            <person name="Engels R."/>
            <person name="Freedman E."/>
            <person name="Gellesch M."/>
            <person name="Goldberg J."/>
            <person name="Griggs A."/>
            <person name="Gujja S."/>
            <person name="Heilman E."/>
            <person name="Heiman D."/>
            <person name="Hepburn T."/>
            <person name="Howarth C."/>
            <person name="Jen D."/>
            <person name="Larson L."/>
            <person name="Lewis B."/>
            <person name="Mehta T."/>
            <person name="Park D."/>
            <person name="Pearson M."/>
            <person name="Roberts A."/>
            <person name="Saif S."/>
            <person name="Shea T."/>
            <person name="Shenoy N."/>
            <person name="Sisk P."/>
            <person name="Stolte C."/>
            <person name="Sykes S."/>
            <person name="Thomson T."/>
            <person name="Walk T."/>
            <person name="White J."/>
            <person name="Yandava C."/>
            <person name="Izard J."/>
            <person name="Baranova O.V."/>
            <person name="Blanton J.M."/>
            <person name="Tanner A.C."/>
            <person name="Dewhirst F.E."/>
            <person name="Haas B."/>
            <person name="Nusbaum C."/>
            <person name="Birren B."/>
        </authorList>
    </citation>
    <scope>NUCLEOTIDE SEQUENCE [LARGE SCALE GENOMIC DNA]</scope>
    <source>
        <strain evidence="2">1-1 BBBD Race 1</strain>
    </source>
</reference>
<evidence type="ECO:0000313" key="3">
    <source>
        <dbReference type="EnsemblFungi" id="PTTG_04462-t43_1-p1"/>
    </source>
</evidence>
<keyword evidence="4" id="KW-1185">Reference proteome</keyword>
<feature type="region of interest" description="Disordered" evidence="1">
    <location>
        <begin position="25"/>
        <end position="86"/>
    </location>
</feature>
<proteinExistence type="predicted"/>
<dbReference type="EnsemblFungi" id="PTTG_04462-t43_1">
    <property type="protein sequence ID" value="PTTG_04462-t43_1-p1"/>
    <property type="gene ID" value="PTTG_04462"/>
</dbReference>
<evidence type="ECO:0000313" key="2">
    <source>
        <dbReference type="EMBL" id="OAV93358.1"/>
    </source>
</evidence>
<reference evidence="3 4" key="3">
    <citation type="journal article" date="2017" name="G3 (Bethesda)">
        <title>Comparative analysis highlights variable genome content of wheat rusts and divergence of the mating loci.</title>
        <authorList>
            <person name="Cuomo C.A."/>
            <person name="Bakkeren G."/>
            <person name="Khalil H.B."/>
            <person name="Panwar V."/>
            <person name="Joly D."/>
            <person name="Linning R."/>
            <person name="Sakthikumar S."/>
            <person name="Song X."/>
            <person name="Adiconis X."/>
            <person name="Fan L."/>
            <person name="Goldberg J.M."/>
            <person name="Levin J.Z."/>
            <person name="Young S."/>
            <person name="Zeng Q."/>
            <person name="Anikster Y."/>
            <person name="Bruce M."/>
            <person name="Wang M."/>
            <person name="Yin C."/>
            <person name="McCallum B."/>
            <person name="Szabo L.J."/>
            <person name="Hulbert S."/>
            <person name="Chen X."/>
            <person name="Fellers J.P."/>
        </authorList>
    </citation>
    <scope>NUCLEOTIDE SEQUENCE</scope>
    <source>
        <strain evidence="3">isolate 1-1 / race 1 (BBBD)</strain>
        <strain evidence="4">Isolate 1-1 / race 1 (BBBD)</strain>
    </source>
</reference>
<organism evidence="2">
    <name type="scientific">Puccinia triticina (isolate 1-1 / race 1 (BBBD))</name>
    <name type="common">Brown leaf rust fungus</name>
    <dbReference type="NCBI Taxonomy" id="630390"/>
    <lineage>
        <taxon>Eukaryota</taxon>
        <taxon>Fungi</taxon>
        <taxon>Dikarya</taxon>
        <taxon>Basidiomycota</taxon>
        <taxon>Pucciniomycotina</taxon>
        <taxon>Pucciniomycetes</taxon>
        <taxon>Pucciniales</taxon>
        <taxon>Pucciniaceae</taxon>
        <taxon>Puccinia</taxon>
    </lineage>
</organism>
<dbReference type="EMBL" id="ADAS02000051">
    <property type="protein sequence ID" value="OAV93358.1"/>
    <property type="molecule type" value="Genomic_DNA"/>
</dbReference>
<name>A0A180GLK1_PUCT1</name>
<evidence type="ECO:0000313" key="4">
    <source>
        <dbReference type="Proteomes" id="UP000005240"/>
    </source>
</evidence>
<evidence type="ECO:0000256" key="1">
    <source>
        <dbReference type="SAM" id="MobiDB-lite"/>
    </source>
</evidence>
<gene>
    <name evidence="2" type="ORF">PTTG_04462</name>
</gene>
<sequence length="259" mass="28362">MSRRGSIHSDGEVFLPDGGERMANLFDSIAGSSTGNRTGDETIRPPASGTRQQTGPAATGSGSHHSSGPAPHQTQPPTGPIPPANDLTRAQQDFLAAKLQLEQAKLVSQTAKLINDRWNDEKRLAANGSNLARWLNELSEIGTAHMSNGNFFFKPIDNMTFEKIARIVVLEGVHSSLVPDLQRVNSALEMLSLLKKQFSVVSCAAQMNVFNRFLNFSVDDCESTGLTSSMRNLYTEWNNLNVRIHSDAFFGFVFQRAVL</sequence>
<feature type="non-terminal residue" evidence="2">
    <location>
        <position position="259"/>
    </location>
</feature>
<dbReference type="VEuPathDB" id="FungiDB:PTTG_04462"/>
<accession>A0A180GLK1</accession>
<dbReference type="Proteomes" id="UP000005240">
    <property type="component" value="Unassembled WGS sequence"/>
</dbReference>
<reference evidence="2" key="2">
    <citation type="submission" date="2016-05" db="EMBL/GenBank/DDBJ databases">
        <title>Comparative analysis highlights variable genome content of wheat rusts and divergence of the mating loci.</title>
        <authorList>
            <person name="Cuomo C.A."/>
            <person name="Bakkeren G."/>
            <person name="Szabo L."/>
            <person name="Khalil H."/>
            <person name="Joly D."/>
            <person name="Goldberg J."/>
            <person name="Young S."/>
            <person name="Zeng Q."/>
            <person name="Fellers J."/>
        </authorList>
    </citation>
    <scope>NUCLEOTIDE SEQUENCE [LARGE SCALE GENOMIC DNA]</scope>
    <source>
        <strain evidence="2">1-1 BBBD Race 1</strain>
    </source>
</reference>
<feature type="compositionally biased region" description="Low complexity" evidence="1">
    <location>
        <begin position="55"/>
        <end position="72"/>
    </location>
</feature>